<reference evidence="1" key="1">
    <citation type="submission" date="2020-05" db="EMBL/GenBank/DDBJ databases">
        <authorList>
            <person name="Chiriac C."/>
            <person name="Salcher M."/>
            <person name="Ghai R."/>
            <person name="Kavagutti S V."/>
        </authorList>
    </citation>
    <scope>NUCLEOTIDE SEQUENCE</scope>
</reference>
<dbReference type="PANTHER" id="PTHR12993">
    <property type="entry name" value="N-ACETYLGLUCOSAMINYL-PHOSPHATIDYLINOSITOL DE-N-ACETYLASE-RELATED"/>
    <property type="match status" value="1"/>
</dbReference>
<accession>A0A6J6WJI8</accession>
<dbReference type="AlphaFoldDB" id="A0A6J6WJI8"/>
<organism evidence="1">
    <name type="scientific">freshwater metagenome</name>
    <dbReference type="NCBI Taxonomy" id="449393"/>
    <lineage>
        <taxon>unclassified sequences</taxon>
        <taxon>metagenomes</taxon>
        <taxon>ecological metagenomes</taxon>
    </lineage>
</organism>
<dbReference type="SUPFAM" id="SSF102588">
    <property type="entry name" value="LmbE-like"/>
    <property type="match status" value="1"/>
</dbReference>
<dbReference type="InterPro" id="IPR024078">
    <property type="entry name" value="LmbE-like_dom_sf"/>
</dbReference>
<evidence type="ECO:0000313" key="1">
    <source>
        <dbReference type="EMBL" id="CAB4783218.1"/>
    </source>
</evidence>
<proteinExistence type="predicted"/>
<gene>
    <name evidence="1" type="ORF">UFOPK2958_00676</name>
    <name evidence="2" type="ORF">UFOPK3381_01174</name>
</gene>
<name>A0A6J6WJI8_9ZZZZ</name>
<protein>
    <submittedName>
        <fullName evidence="1">Unannotated protein</fullName>
    </submittedName>
</protein>
<dbReference type="InterPro" id="IPR003737">
    <property type="entry name" value="GlcNAc_PI_deacetylase-related"/>
</dbReference>
<dbReference type="GO" id="GO:0016811">
    <property type="term" value="F:hydrolase activity, acting on carbon-nitrogen (but not peptide) bonds, in linear amides"/>
    <property type="evidence" value="ECO:0007669"/>
    <property type="project" value="TreeGrafter"/>
</dbReference>
<dbReference type="EMBL" id="CAFBLN010000071">
    <property type="protein sequence ID" value="CAB4877857.1"/>
    <property type="molecule type" value="Genomic_DNA"/>
</dbReference>
<sequence>MTKPISLEEFDVTERLTFLAVHAHPDDEASSTGGLFPLLAEQGVRTVLVTCTNGECGDDPHGNKPEHDDHDGDAVAALRKIELDRAVEILKIDRLAMLGYRDSGMEGWDHNNDPRSFWQTPVTDAAAVLLEILREERPQVIMTYNDFGFYGHPDHIQAHRITMEAIKSLDYEPTVYFNAIPKAVFRAWRERMREEQEANGEAAEDEVDFGTADELIAAAIDVSATTPLKFDALVAHASQITEDSFWMKMGKERFTQTMNTEWFVRATNPNNLEGVVTDIFAGYR</sequence>
<dbReference type="EMBL" id="CAFAAB010000063">
    <property type="protein sequence ID" value="CAB4783218.1"/>
    <property type="molecule type" value="Genomic_DNA"/>
</dbReference>
<evidence type="ECO:0000313" key="2">
    <source>
        <dbReference type="EMBL" id="CAB4877857.1"/>
    </source>
</evidence>
<dbReference type="PANTHER" id="PTHR12993:SF26">
    <property type="entry name" value="1D-MYO-INOSITOL 2-ACETAMIDO-2-DEOXY-ALPHA-D-GLUCOPYRANOSIDE DEACETYLASE"/>
    <property type="match status" value="1"/>
</dbReference>
<dbReference type="Pfam" id="PF02585">
    <property type="entry name" value="PIG-L"/>
    <property type="match status" value="1"/>
</dbReference>
<dbReference type="Gene3D" id="3.40.50.10320">
    <property type="entry name" value="LmbE-like"/>
    <property type="match status" value="1"/>
</dbReference>